<name>A0A0G0MWS2_9BACT</name>
<dbReference type="Proteomes" id="UP000034022">
    <property type="component" value="Unassembled WGS sequence"/>
</dbReference>
<dbReference type="EMBL" id="LBUU01000015">
    <property type="protein sequence ID" value="KKQ69381.1"/>
    <property type="molecule type" value="Genomic_DNA"/>
</dbReference>
<organism evidence="1 2">
    <name type="scientific">Candidatus Falkowbacteria bacterium GW2011_GWE1_38_31</name>
    <dbReference type="NCBI Taxonomy" id="1618638"/>
    <lineage>
        <taxon>Bacteria</taxon>
        <taxon>Candidatus Falkowiibacteriota</taxon>
    </lineage>
</organism>
<reference evidence="1 2" key="1">
    <citation type="journal article" date="2015" name="Nature">
        <title>rRNA introns, odd ribosomes, and small enigmatic genomes across a large radiation of phyla.</title>
        <authorList>
            <person name="Brown C.T."/>
            <person name="Hug L.A."/>
            <person name="Thomas B.C."/>
            <person name="Sharon I."/>
            <person name="Castelle C.J."/>
            <person name="Singh A."/>
            <person name="Wilkins M.J."/>
            <person name="Williams K.H."/>
            <person name="Banfield J.F."/>
        </authorList>
    </citation>
    <scope>NUCLEOTIDE SEQUENCE [LARGE SCALE GENOMIC DNA]</scope>
</reference>
<evidence type="ECO:0000313" key="2">
    <source>
        <dbReference type="Proteomes" id="UP000034022"/>
    </source>
</evidence>
<dbReference type="AlphaFoldDB" id="A0A0G0MWS2"/>
<proteinExistence type="predicted"/>
<gene>
    <name evidence="1" type="ORF">US91_C0015G0019</name>
</gene>
<protein>
    <submittedName>
        <fullName evidence="1">Uncharacterized protein</fullName>
    </submittedName>
</protein>
<comment type="caution">
    <text evidence="1">The sequence shown here is derived from an EMBL/GenBank/DDBJ whole genome shotgun (WGS) entry which is preliminary data.</text>
</comment>
<sequence length="88" mass="10300">MHINLIGRRDPMAVIRMKFGELKSGYFKYDGKLYYAGQHGKWTFHFPVVGGAISRRSDRSNIWPNDIVEVIPREDWPEHSLPVEWANN</sequence>
<accession>A0A0G0MWS2</accession>
<evidence type="ECO:0000313" key="1">
    <source>
        <dbReference type="EMBL" id="KKQ69381.1"/>
    </source>
</evidence>